<evidence type="ECO:0008006" key="5">
    <source>
        <dbReference type="Google" id="ProtNLM"/>
    </source>
</evidence>
<evidence type="ECO:0000313" key="3">
    <source>
        <dbReference type="EMBL" id="KEQ97114.1"/>
    </source>
</evidence>
<dbReference type="Proteomes" id="UP000030641">
    <property type="component" value="Unassembled WGS sequence"/>
</dbReference>
<dbReference type="Pfam" id="PF04180">
    <property type="entry name" value="LTV"/>
    <property type="match status" value="1"/>
</dbReference>
<evidence type="ECO:0000256" key="2">
    <source>
        <dbReference type="SAM" id="MobiDB-lite"/>
    </source>
</evidence>
<feature type="compositionally biased region" description="Acidic residues" evidence="2">
    <location>
        <begin position="188"/>
        <end position="240"/>
    </location>
</feature>
<sequence length="467" mass="51407">MPRRKFDKKNATTFALVHRAQNDPLINDADAPSMVFAELRGPQYAKQSRKIKERGELEEEFGTDYKPNEGEAAEHGVYFDDTQYDYMQHLRDLGSGGGAATWVEAPSAKNKNKGKMSLEDALRGMDVKDDDLQSYGGESVASTRSLMPEDMLPSEFVRKTTYQDMQNVPDAIAGFQPDMDPRLREALEALEDEAYVDDEDDIFEELTGDGEEVDRDDWEGLEFDEEEGDGYVDDDDEGWQSDDTIKAGEKGDKGDAIPPPSDTAAPPPSDPSEGAWMEEFTKFKQDVKAAKALPKKAAQPAPSEAPSFNTGLSSLASGRRKKRKGAMTSTSGYSMSSSALVRTDAQSLLDQRFDKIEEAYAEDDFDDYGSQFDDAESMASGMTGMSHASAISSYSRATDSEAPNLVRTDFDSIMDGFLAGHSRAGNRGRHIKKSGFQTGMEQLDEIRFGLGPARLGKSAQAQSNRHR</sequence>
<dbReference type="GO" id="GO:0005829">
    <property type="term" value="C:cytosol"/>
    <property type="evidence" value="ECO:0007669"/>
    <property type="project" value="TreeGrafter"/>
</dbReference>
<reference evidence="3 4" key="1">
    <citation type="journal article" date="2014" name="BMC Genomics">
        <title>Genome sequencing of four Aureobasidium pullulans varieties: biotechnological potential, stress tolerance, and description of new species.</title>
        <authorList>
            <person name="Gostin Ar C."/>
            <person name="Ohm R.A."/>
            <person name="Kogej T."/>
            <person name="Sonjak S."/>
            <person name="Turk M."/>
            <person name="Zajc J."/>
            <person name="Zalar P."/>
            <person name="Grube M."/>
            <person name="Sun H."/>
            <person name="Han J."/>
            <person name="Sharma A."/>
            <person name="Chiniquy J."/>
            <person name="Ngan C.Y."/>
            <person name="Lipzen A."/>
            <person name="Barry K."/>
            <person name="Grigoriev I.V."/>
            <person name="Gunde-Cimerman N."/>
        </authorList>
    </citation>
    <scope>NUCLEOTIDE SEQUENCE [LARGE SCALE GENOMIC DNA]</scope>
    <source>
        <strain evidence="3 4">EXF-2481</strain>
    </source>
</reference>
<accession>A0A074YM64</accession>
<dbReference type="PANTHER" id="PTHR21531">
    <property type="entry name" value="LOW-TEMPERATURE VIABILITY PROTEIN LTV1-RELATED"/>
    <property type="match status" value="1"/>
</dbReference>
<feature type="compositionally biased region" description="Low complexity" evidence="2">
    <location>
        <begin position="326"/>
        <end position="339"/>
    </location>
</feature>
<comment type="similarity">
    <text evidence="1">Belongs to the LTV1 family.</text>
</comment>
<dbReference type="InterPro" id="IPR007307">
    <property type="entry name" value="Ltv1"/>
</dbReference>
<dbReference type="GO" id="GO:0030688">
    <property type="term" value="C:preribosome, small subunit precursor"/>
    <property type="evidence" value="ECO:0007669"/>
    <property type="project" value="TreeGrafter"/>
</dbReference>
<dbReference type="STRING" id="1043005.A0A074YM64"/>
<dbReference type="HOGENOM" id="CLU_028555_1_0_1"/>
<protein>
    <recommendedName>
        <fullName evidence="5">Low temperature viability protein</fullName>
    </recommendedName>
</protein>
<dbReference type="PANTHER" id="PTHR21531:SF0">
    <property type="entry name" value="PROTEIN LTV1 HOMOLOG"/>
    <property type="match status" value="1"/>
</dbReference>
<dbReference type="GeneID" id="25366128"/>
<dbReference type="OMA" id="TAQHFTL"/>
<evidence type="ECO:0000256" key="1">
    <source>
        <dbReference type="ARBA" id="ARBA00009078"/>
    </source>
</evidence>
<evidence type="ECO:0000313" key="4">
    <source>
        <dbReference type="Proteomes" id="UP000030641"/>
    </source>
</evidence>
<feature type="compositionally biased region" description="Pro residues" evidence="2">
    <location>
        <begin position="257"/>
        <end position="270"/>
    </location>
</feature>
<keyword evidence="4" id="KW-1185">Reference proteome</keyword>
<organism evidence="3 4">
    <name type="scientific">Aureobasidium subglaciale (strain EXF-2481)</name>
    <name type="common">Aureobasidium pullulans var. subglaciale</name>
    <dbReference type="NCBI Taxonomy" id="1043005"/>
    <lineage>
        <taxon>Eukaryota</taxon>
        <taxon>Fungi</taxon>
        <taxon>Dikarya</taxon>
        <taxon>Ascomycota</taxon>
        <taxon>Pezizomycotina</taxon>
        <taxon>Dothideomycetes</taxon>
        <taxon>Dothideomycetidae</taxon>
        <taxon>Dothideales</taxon>
        <taxon>Saccotheciaceae</taxon>
        <taxon>Aureobasidium</taxon>
    </lineage>
</organism>
<feature type="compositionally biased region" description="Basic and acidic residues" evidence="2">
    <location>
        <begin position="279"/>
        <end position="289"/>
    </location>
</feature>
<dbReference type="RefSeq" id="XP_013345439.1">
    <property type="nucleotide sequence ID" value="XM_013489985.1"/>
</dbReference>
<feature type="compositionally biased region" description="Basic and acidic residues" evidence="2">
    <location>
        <begin position="243"/>
        <end position="255"/>
    </location>
</feature>
<dbReference type="EMBL" id="KL584755">
    <property type="protein sequence ID" value="KEQ97114.1"/>
    <property type="molecule type" value="Genomic_DNA"/>
</dbReference>
<name>A0A074YM64_AURSE</name>
<dbReference type="FunCoup" id="A0A074YM64">
    <property type="interactions" value="440"/>
</dbReference>
<gene>
    <name evidence="3" type="ORF">AUEXF2481DRAFT_38518</name>
</gene>
<feature type="compositionally biased region" description="Polar residues" evidence="2">
    <location>
        <begin position="306"/>
        <end position="316"/>
    </location>
</feature>
<feature type="compositionally biased region" description="Low complexity" evidence="2">
    <location>
        <begin position="290"/>
        <end position="302"/>
    </location>
</feature>
<dbReference type="InParanoid" id="A0A074YM64"/>
<dbReference type="GO" id="GO:0042274">
    <property type="term" value="P:ribosomal small subunit biogenesis"/>
    <property type="evidence" value="ECO:0007669"/>
    <property type="project" value="InterPro"/>
</dbReference>
<proteinExistence type="inferred from homology"/>
<feature type="region of interest" description="Disordered" evidence="2">
    <location>
        <begin position="186"/>
        <end position="341"/>
    </location>
</feature>
<dbReference type="GO" id="GO:0000056">
    <property type="term" value="P:ribosomal small subunit export from nucleus"/>
    <property type="evidence" value="ECO:0007669"/>
    <property type="project" value="TreeGrafter"/>
</dbReference>
<dbReference type="GO" id="GO:0005634">
    <property type="term" value="C:nucleus"/>
    <property type="evidence" value="ECO:0007669"/>
    <property type="project" value="TreeGrafter"/>
</dbReference>
<dbReference type="OrthoDB" id="5852896at2759"/>
<dbReference type="AlphaFoldDB" id="A0A074YM64"/>
<feature type="region of interest" description="Disordered" evidence="2">
    <location>
        <begin position="45"/>
        <end position="72"/>
    </location>
</feature>